<sequence length="658" mass="75722">MRVLVFVVTLLTSSLATQLSIDEIEELFRKKVRNELSESESQKVEDLMELFRRQDYLSKQTENERSSRMSLDCAFCRAAFSTVFEYVHSNQSAQAEQVVINLCTSLGIQSYVVCKGAVELNVPIIIHIIETVPEATPRAFCGLVLQNSENPNFCRIDDPRFEWQVDLPDFGEEAPETHDFPDDTRPLRIAVITDAHIDPLYEAHGIADCDQPVCCRVGQSPASRYIYPMKRSVVEKNLIEQSVHDDNNEIKIDLSVAPKLRQLRRSIQTRTLAPRVAEPAGYWGDYRDCDTPIWAFDNVIDTIIDSHKNIDVVYYIGDTIDHGVWETTYEMIEDSNRHVIQKIRSSFGDNVPVLPVIGNHESQPTNQFAPSYVIGESINTTWLYDALAKKWDYYLTEDAKVTIRARGEYSMLIRPGLRVIALNNNVAYKYNWWLVYDPLDAKRHLDWLVEELYKAEKAGEKVHILAHIPAGVSDLTLTWTREYNRIVNRFSKTIAAEFNGHTHSDEFKIFYNLTDGSPINVAWGAGSTTAYTFYNLNYKIVDFNTQTYLPESIVNYVYNLTEANLTPTRPPHWFMLYDMKNTFGLSDLSAVSMDNLVHRMVSGEKHLLDMYAAFYSKINDNRWSSCNDWCKIDNLCKTVVTVLWQRQKCDELRSLFFA</sequence>
<keyword evidence="9" id="KW-0325">Glycoprotein</keyword>
<feature type="disulfide bond" evidence="14">
    <location>
        <begin position="626"/>
        <end position="630"/>
    </location>
</feature>
<keyword evidence="6 12" id="KW-0378">Hydrolase</keyword>
<evidence type="ECO:0000256" key="5">
    <source>
        <dbReference type="ARBA" id="ARBA00022729"/>
    </source>
</evidence>
<dbReference type="GO" id="GO:0016798">
    <property type="term" value="F:hydrolase activity, acting on glycosyl bonds"/>
    <property type="evidence" value="ECO:0007669"/>
    <property type="project" value="UniProtKB-KW"/>
</dbReference>
<feature type="domain" description="Saposin B-type" evidence="16">
    <location>
        <begin position="69"/>
        <end position="158"/>
    </location>
</feature>
<feature type="binding site" evidence="13">
    <location>
        <position position="467"/>
    </location>
    <ligand>
        <name>Zn(2+)</name>
        <dbReference type="ChEBI" id="CHEBI:29105"/>
        <label>2</label>
    </ligand>
</feature>
<feature type="disulfide bond" evidence="14">
    <location>
        <begin position="215"/>
        <end position="289"/>
    </location>
</feature>
<feature type="disulfide bond" evidence="14">
    <location>
        <begin position="209"/>
        <end position="214"/>
    </location>
</feature>
<evidence type="ECO:0000256" key="1">
    <source>
        <dbReference type="ARBA" id="ARBA00004613"/>
    </source>
</evidence>
<dbReference type="SUPFAM" id="SSF47862">
    <property type="entry name" value="Saposin"/>
    <property type="match status" value="1"/>
</dbReference>
<accession>A0A835GDZ9</accession>
<evidence type="ECO:0000256" key="7">
    <source>
        <dbReference type="ARBA" id="ARBA00022833"/>
    </source>
</evidence>
<evidence type="ECO:0000256" key="15">
    <source>
        <dbReference type="SAM" id="SignalP"/>
    </source>
</evidence>
<comment type="caution">
    <text evidence="17">The sequence shown here is derived from an EMBL/GenBank/DDBJ whole genome shotgun (WGS) entry which is preliminary data.</text>
</comment>
<dbReference type="InterPro" id="IPR041805">
    <property type="entry name" value="ASMase/PPN1_MPP"/>
</dbReference>
<evidence type="ECO:0000256" key="12">
    <source>
        <dbReference type="PIRNR" id="PIRNR000948"/>
    </source>
</evidence>
<evidence type="ECO:0000256" key="2">
    <source>
        <dbReference type="ARBA" id="ARBA00008234"/>
    </source>
</evidence>
<keyword evidence="10 12" id="KW-0326">Glycosidase</keyword>
<keyword evidence="7 13" id="KW-0862">Zinc</keyword>
<keyword evidence="8 14" id="KW-1015">Disulfide bond</keyword>
<evidence type="ECO:0000313" key="18">
    <source>
        <dbReference type="Proteomes" id="UP000648187"/>
    </source>
</evidence>
<feature type="binding site" evidence="13">
    <location>
        <position position="318"/>
    </location>
    <ligand>
        <name>Zn(2+)</name>
        <dbReference type="ChEBI" id="CHEBI:29105"/>
        <label>1</label>
    </ligand>
</feature>
<comment type="cofactor">
    <cofactor evidence="13">
        <name>Zn(2+)</name>
        <dbReference type="ChEBI" id="CHEBI:29105"/>
    </cofactor>
    <text evidence="13">Binds 2 Zn(2+) ions per subunit.</text>
</comment>
<gene>
    <name evidence="17" type="ORF">HW555_007857</name>
</gene>
<dbReference type="GO" id="GO:0046513">
    <property type="term" value="P:ceramide biosynthetic process"/>
    <property type="evidence" value="ECO:0007669"/>
    <property type="project" value="TreeGrafter"/>
</dbReference>
<evidence type="ECO:0000256" key="13">
    <source>
        <dbReference type="PIRSR" id="PIRSR000948-1"/>
    </source>
</evidence>
<dbReference type="InterPro" id="IPR045473">
    <property type="entry name" value="ASM_C"/>
</dbReference>
<dbReference type="GO" id="GO:0005764">
    <property type="term" value="C:lysosome"/>
    <property type="evidence" value="ECO:0007669"/>
    <property type="project" value="TreeGrafter"/>
</dbReference>
<comment type="function">
    <text evidence="12">Converts sphingomyelin to ceramide.</text>
</comment>
<dbReference type="GO" id="GO:0006685">
    <property type="term" value="P:sphingomyelin catabolic process"/>
    <property type="evidence" value="ECO:0007669"/>
    <property type="project" value="UniProtKB-UniRule"/>
</dbReference>
<comment type="similarity">
    <text evidence="2 12">Belongs to the acid sphingomyelinase family.</text>
</comment>
<dbReference type="GO" id="GO:0046872">
    <property type="term" value="F:metal ion binding"/>
    <property type="evidence" value="ECO:0007669"/>
    <property type="project" value="UniProtKB-KW"/>
</dbReference>
<evidence type="ECO:0000256" key="10">
    <source>
        <dbReference type="ARBA" id="ARBA00023295"/>
    </source>
</evidence>
<reference evidence="17" key="1">
    <citation type="submission" date="2020-08" db="EMBL/GenBank/DDBJ databases">
        <title>Spodoptera exigua strain:BAW_Kor-Di-RS1 Genome sequencing and assembly.</title>
        <authorList>
            <person name="Kim J."/>
            <person name="Nam H.Y."/>
            <person name="Kwon M."/>
            <person name="Choi J.H."/>
            <person name="Cho S.R."/>
            <person name="Kim G.-H."/>
        </authorList>
    </citation>
    <scope>NUCLEOTIDE SEQUENCE</scope>
    <source>
        <strain evidence="17">BAW_Kor-Di-RS1</strain>
        <tissue evidence="17">Whole-body</tissue>
    </source>
</reference>
<dbReference type="GO" id="GO:0016020">
    <property type="term" value="C:membrane"/>
    <property type="evidence" value="ECO:0007669"/>
    <property type="project" value="GOC"/>
</dbReference>
<evidence type="ECO:0000256" key="8">
    <source>
        <dbReference type="ARBA" id="ARBA00023157"/>
    </source>
</evidence>
<evidence type="ECO:0000259" key="16">
    <source>
        <dbReference type="PROSITE" id="PS50015"/>
    </source>
</evidence>
<dbReference type="GO" id="GO:0061750">
    <property type="term" value="F:acid sphingomyelin phosphodiesterase activity"/>
    <property type="evidence" value="ECO:0007669"/>
    <property type="project" value="TreeGrafter"/>
</dbReference>
<evidence type="ECO:0000256" key="14">
    <source>
        <dbReference type="PIRSR" id="PIRSR000948-2"/>
    </source>
</evidence>
<feature type="binding site" evidence="13">
    <location>
        <position position="501"/>
    </location>
    <ligand>
        <name>Zn(2+)</name>
        <dbReference type="ChEBI" id="CHEBI:29105"/>
        <label>2</label>
    </ligand>
</feature>
<feature type="signal peptide" evidence="15">
    <location>
        <begin position="1"/>
        <end position="16"/>
    </location>
</feature>
<dbReference type="AlphaFoldDB" id="A0A835GDZ9"/>
<proteinExistence type="inferred from homology"/>
<dbReference type="InterPro" id="IPR008139">
    <property type="entry name" value="SaposinB_dom"/>
</dbReference>
<feature type="disulfide bond" evidence="14">
    <location>
        <begin position="73"/>
        <end position="154"/>
    </location>
</feature>
<feature type="binding site" evidence="13">
    <location>
        <position position="318"/>
    </location>
    <ligand>
        <name>Zn(2+)</name>
        <dbReference type="ChEBI" id="CHEBI:29105"/>
        <label>2</label>
    </ligand>
</feature>
<organism evidence="17 18">
    <name type="scientific">Spodoptera exigua</name>
    <name type="common">Beet armyworm</name>
    <name type="synonym">Noctua fulgens</name>
    <dbReference type="NCBI Taxonomy" id="7107"/>
    <lineage>
        <taxon>Eukaryota</taxon>
        <taxon>Metazoa</taxon>
        <taxon>Ecdysozoa</taxon>
        <taxon>Arthropoda</taxon>
        <taxon>Hexapoda</taxon>
        <taxon>Insecta</taxon>
        <taxon>Pterygota</taxon>
        <taxon>Neoptera</taxon>
        <taxon>Endopterygota</taxon>
        <taxon>Lepidoptera</taxon>
        <taxon>Glossata</taxon>
        <taxon>Ditrysia</taxon>
        <taxon>Noctuoidea</taxon>
        <taxon>Noctuidae</taxon>
        <taxon>Amphipyrinae</taxon>
        <taxon>Spodoptera</taxon>
    </lineage>
</organism>
<evidence type="ECO:0000256" key="4">
    <source>
        <dbReference type="ARBA" id="ARBA00022723"/>
    </source>
</evidence>
<dbReference type="CDD" id="cd00842">
    <property type="entry name" value="MPP_ASMase"/>
    <property type="match status" value="1"/>
</dbReference>
<dbReference type="PIRSF" id="PIRSF000948">
    <property type="entry name" value="Sphingomy_PDE"/>
    <property type="match status" value="1"/>
</dbReference>
<keyword evidence="3" id="KW-0964">Secreted</keyword>
<dbReference type="PANTHER" id="PTHR10340">
    <property type="entry name" value="SPHINGOMYELIN PHOSPHODIESTERASE"/>
    <property type="match status" value="1"/>
</dbReference>
<dbReference type="Gene3D" id="1.10.225.10">
    <property type="entry name" value="Saposin-like"/>
    <property type="match status" value="1"/>
</dbReference>
<feature type="chain" id="PRO_5032635005" description="Sphingomyelin phosphodiesterase" evidence="15">
    <location>
        <begin position="17"/>
        <end position="658"/>
    </location>
</feature>
<dbReference type="GO" id="GO:0005615">
    <property type="term" value="C:extracellular space"/>
    <property type="evidence" value="ECO:0007669"/>
    <property type="project" value="TreeGrafter"/>
</dbReference>
<dbReference type="Pfam" id="PF00149">
    <property type="entry name" value="Metallophos"/>
    <property type="match status" value="1"/>
</dbReference>
<keyword evidence="18" id="KW-1185">Reference proteome</keyword>
<comment type="subcellular location">
    <subcellularLocation>
        <location evidence="1">Secreted</location>
    </subcellularLocation>
</comment>
<evidence type="ECO:0000256" key="6">
    <source>
        <dbReference type="ARBA" id="ARBA00022801"/>
    </source>
</evidence>
<dbReference type="InterPro" id="IPR004843">
    <property type="entry name" value="Calcineurin-like_PHP"/>
</dbReference>
<dbReference type="Proteomes" id="UP000648187">
    <property type="component" value="Unassembled WGS sequence"/>
</dbReference>
<dbReference type="EMBL" id="JACKWZ010000142">
    <property type="protein sequence ID" value="KAF9414098.1"/>
    <property type="molecule type" value="Genomic_DNA"/>
</dbReference>
<dbReference type="InterPro" id="IPR011001">
    <property type="entry name" value="Saposin-like"/>
</dbReference>
<evidence type="ECO:0000256" key="11">
    <source>
        <dbReference type="ARBA" id="ARBA00047268"/>
    </source>
</evidence>
<comment type="catalytic activity">
    <reaction evidence="11">
        <text>a sphingomyelin + H2O = phosphocholine + an N-acylsphing-4-enine + H(+)</text>
        <dbReference type="Rhea" id="RHEA:19253"/>
        <dbReference type="ChEBI" id="CHEBI:15377"/>
        <dbReference type="ChEBI" id="CHEBI:15378"/>
        <dbReference type="ChEBI" id="CHEBI:17636"/>
        <dbReference type="ChEBI" id="CHEBI:52639"/>
        <dbReference type="ChEBI" id="CHEBI:295975"/>
        <dbReference type="EC" id="3.1.4.12"/>
    </reaction>
    <physiologicalReaction direction="left-to-right" evidence="11">
        <dbReference type="Rhea" id="RHEA:19254"/>
    </physiologicalReaction>
</comment>
<feature type="disulfide bond" evidence="14">
    <location>
        <begin position="103"/>
        <end position="114"/>
    </location>
</feature>
<dbReference type="Gene3D" id="3.60.21.10">
    <property type="match status" value="1"/>
</dbReference>
<dbReference type="InterPro" id="IPR029052">
    <property type="entry name" value="Metallo-depent_PP-like"/>
</dbReference>
<feature type="binding site" evidence="13">
    <location>
        <position position="194"/>
    </location>
    <ligand>
        <name>Zn(2+)</name>
        <dbReference type="ChEBI" id="CHEBI:29105"/>
        <label>1</label>
    </ligand>
</feature>
<name>A0A835GDZ9_SPOEX</name>
<keyword evidence="5 15" id="KW-0732">Signal</keyword>
<dbReference type="EC" id="3.1.4.12" evidence="12"/>
<dbReference type="PANTHER" id="PTHR10340:SF29">
    <property type="entry name" value="SPHINGOMYELIN PHOSPHODIESTERASE"/>
    <property type="match status" value="1"/>
</dbReference>
<evidence type="ECO:0000256" key="3">
    <source>
        <dbReference type="ARBA" id="ARBA00022525"/>
    </source>
</evidence>
<dbReference type="Pfam" id="PF19272">
    <property type="entry name" value="ASMase_C"/>
    <property type="match status" value="1"/>
</dbReference>
<feature type="binding site" evidence="13">
    <location>
        <position position="196"/>
    </location>
    <ligand>
        <name>Zn(2+)</name>
        <dbReference type="ChEBI" id="CHEBI:29105"/>
        <label>1</label>
    </ligand>
</feature>
<feature type="disulfide bond" evidence="14">
    <location>
        <begin position="76"/>
        <end position="141"/>
    </location>
</feature>
<dbReference type="PROSITE" id="PS50015">
    <property type="entry name" value="SAP_B"/>
    <property type="match status" value="1"/>
</dbReference>
<protein>
    <recommendedName>
        <fullName evidence="12">Sphingomyelin phosphodiesterase</fullName>
        <ecNumber evidence="12">3.1.4.12</ecNumber>
    </recommendedName>
</protein>
<evidence type="ECO:0000256" key="9">
    <source>
        <dbReference type="ARBA" id="ARBA00023180"/>
    </source>
</evidence>
<dbReference type="InterPro" id="IPR011160">
    <property type="entry name" value="Sphingomy_PDE"/>
</dbReference>
<keyword evidence="4 13" id="KW-0479">Metal-binding</keyword>
<dbReference type="SUPFAM" id="SSF56300">
    <property type="entry name" value="Metallo-dependent phosphatases"/>
    <property type="match status" value="1"/>
</dbReference>
<evidence type="ECO:0000313" key="17">
    <source>
        <dbReference type="EMBL" id="KAF9414098.1"/>
    </source>
</evidence>
<feature type="binding site" evidence="13">
    <location>
        <position position="359"/>
    </location>
    <ligand>
        <name>Zn(2+)</name>
        <dbReference type="ChEBI" id="CHEBI:29105"/>
        <label>2</label>
    </ligand>
</feature>
<feature type="binding site" evidence="13">
    <location>
        <position position="503"/>
    </location>
    <ligand>
        <name>Zn(2+)</name>
        <dbReference type="ChEBI" id="CHEBI:29105"/>
        <label>1</label>
    </ligand>
</feature>
<dbReference type="SMART" id="SM00741">
    <property type="entry name" value="SapB"/>
    <property type="match status" value="1"/>
</dbReference>